<protein>
    <submittedName>
        <fullName evidence="1">Uncharacterized protein</fullName>
    </submittedName>
</protein>
<keyword evidence="2" id="KW-1185">Reference proteome</keyword>
<dbReference type="AlphaFoldDB" id="A0A9Q3CTF9"/>
<evidence type="ECO:0000313" key="2">
    <source>
        <dbReference type="Proteomes" id="UP000765509"/>
    </source>
</evidence>
<proteinExistence type="predicted"/>
<dbReference type="Proteomes" id="UP000765509">
    <property type="component" value="Unassembled WGS sequence"/>
</dbReference>
<organism evidence="1 2">
    <name type="scientific">Austropuccinia psidii MF-1</name>
    <dbReference type="NCBI Taxonomy" id="1389203"/>
    <lineage>
        <taxon>Eukaryota</taxon>
        <taxon>Fungi</taxon>
        <taxon>Dikarya</taxon>
        <taxon>Basidiomycota</taxon>
        <taxon>Pucciniomycotina</taxon>
        <taxon>Pucciniomycetes</taxon>
        <taxon>Pucciniales</taxon>
        <taxon>Sphaerophragmiaceae</taxon>
        <taxon>Austropuccinia</taxon>
    </lineage>
</organism>
<accession>A0A9Q3CTF9</accession>
<evidence type="ECO:0000313" key="1">
    <source>
        <dbReference type="EMBL" id="MBW0488563.1"/>
    </source>
</evidence>
<dbReference type="EMBL" id="AVOT02009663">
    <property type="protein sequence ID" value="MBW0488563.1"/>
    <property type="molecule type" value="Genomic_DNA"/>
</dbReference>
<reference evidence="1" key="1">
    <citation type="submission" date="2021-03" db="EMBL/GenBank/DDBJ databases">
        <title>Draft genome sequence of rust myrtle Austropuccinia psidii MF-1, a brazilian biotype.</title>
        <authorList>
            <person name="Quecine M.C."/>
            <person name="Pachon D.M.R."/>
            <person name="Bonatelli M.L."/>
            <person name="Correr F.H."/>
            <person name="Franceschini L.M."/>
            <person name="Leite T.F."/>
            <person name="Margarido G.R.A."/>
            <person name="Almeida C.A."/>
            <person name="Ferrarezi J.A."/>
            <person name="Labate C.A."/>
        </authorList>
    </citation>
    <scope>NUCLEOTIDE SEQUENCE</scope>
    <source>
        <strain evidence="1">MF-1</strain>
    </source>
</reference>
<sequence>MSQCTVQTKEKFDELHRRNESLSKLTTLHEATIKAMQESCAQLYKASEETNKRLNQVFEEKYHCKRIRDCLDQDIKKLLNIFQHMNPQPQGHSLYNPYQEDIKPNVFFDNKPKYSS</sequence>
<comment type="caution">
    <text evidence="1">The sequence shown here is derived from an EMBL/GenBank/DDBJ whole genome shotgun (WGS) entry which is preliminary data.</text>
</comment>
<gene>
    <name evidence="1" type="ORF">O181_028278</name>
</gene>
<name>A0A9Q3CTF9_9BASI</name>